<keyword evidence="3" id="KW-0812">Transmembrane</keyword>
<keyword evidence="3" id="KW-1133">Transmembrane helix</keyword>
<feature type="compositionally biased region" description="Polar residues" evidence="2">
    <location>
        <begin position="755"/>
        <end position="765"/>
    </location>
</feature>
<feature type="compositionally biased region" description="Basic and acidic residues" evidence="2">
    <location>
        <begin position="250"/>
        <end position="274"/>
    </location>
</feature>
<keyword evidence="1" id="KW-0175">Coiled coil</keyword>
<reference evidence="4 5" key="1">
    <citation type="submission" date="2023-01" db="EMBL/GenBank/DDBJ databases">
        <title>Analysis of 21 Apiospora genomes using comparative genomics revels a genus with tremendous synthesis potential of carbohydrate active enzymes and secondary metabolites.</title>
        <authorList>
            <person name="Sorensen T."/>
        </authorList>
    </citation>
    <scope>NUCLEOTIDE SEQUENCE [LARGE SCALE GENOMIC DNA]</scope>
    <source>
        <strain evidence="4 5">CBS 114990</strain>
    </source>
</reference>
<evidence type="ECO:0000313" key="5">
    <source>
        <dbReference type="Proteomes" id="UP001433268"/>
    </source>
</evidence>
<evidence type="ECO:0000256" key="3">
    <source>
        <dbReference type="SAM" id="Phobius"/>
    </source>
</evidence>
<name>A0ABR1X483_9PEZI</name>
<feature type="compositionally biased region" description="Pro residues" evidence="2">
    <location>
        <begin position="681"/>
        <end position="690"/>
    </location>
</feature>
<feature type="transmembrane region" description="Helical" evidence="3">
    <location>
        <begin position="973"/>
        <end position="995"/>
    </location>
</feature>
<feature type="compositionally biased region" description="Pro residues" evidence="2">
    <location>
        <begin position="773"/>
        <end position="800"/>
    </location>
</feature>
<evidence type="ECO:0000256" key="1">
    <source>
        <dbReference type="SAM" id="Coils"/>
    </source>
</evidence>
<feature type="compositionally biased region" description="Low complexity" evidence="2">
    <location>
        <begin position="15"/>
        <end position="38"/>
    </location>
</feature>
<dbReference type="EMBL" id="JAQQWN010000004">
    <property type="protein sequence ID" value="KAK8090215.1"/>
    <property type="molecule type" value="Genomic_DNA"/>
</dbReference>
<evidence type="ECO:0000256" key="2">
    <source>
        <dbReference type="SAM" id="MobiDB-lite"/>
    </source>
</evidence>
<organism evidence="4 5">
    <name type="scientific">Apiospora hydei</name>
    <dbReference type="NCBI Taxonomy" id="1337664"/>
    <lineage>
        <taxon>Eukaryota</taxon>
        <taxon>Fungi</taxon>
        <taxon>Dikarya</taxon>
        <taxon>Ascomycota</taxon>
        <taxon>Pezizomycotina</taxon>
        <taxon>Sordariomycetes</taxon>
        <taxon>Xylariomycetidae</taxon>
        <taxon>Amphisphaeriales</taxon>
        <taxon>Apiosporaceae</taxon>
        <taxon>Apiospora</taxon>
    </lineage>
</organism>
<feature type="compositionally biased region" description="Pro residues" evidence="2">
    <location>
        <begin position="841"/>
        <end position="851"/>
    </location>
</feature>
<sequence>MDDNAQLADSPAPSPVRGRAGPGRRTTTTASTVTAPKPVSRRGRGKPGRGRGGGRGKGRGRNKTYDDTRVQAAHERQKELKELYSEVASAVKPALEKLAELNINRMIDNPSAHKEVVEFHVIKQQLQDQLDARIQSVKDVMEQRIKLAEREYAIHNEISHRKFQNGFDYVTEELLDGVANRITILSELFREGAGVNVSDYRYEYVEEPDAVAKDQGPYVFFKDGVEVPYPSLLAENAKAAAMKSTIQKKPKPEPRSGPKRKADDVPDGQPDTKKHVSSSTRSGQLREANGEDGSTPRPRHIGGMMSAETELEVEAESNAPSPTPLEEGQSPASEVKGSEYAFEPVYKKDLPDLPTGASDPDSWGVRKLHKRGPKANNRLIIPCQFQFEDGDIGFRDSTNDSSRKATKASRGKFLDKPNSRNWHLDQTIAYYNVLDYEDDELDPEIVKKHRLHPKYGFFLPDSINDSETSGEQECIVKPIVAVTPDGSTLHAARSVRPMFMDDALKADGRKNKMAGMLGTFCQELGIDMDDIATEEMRERQRDLEERLLTESEEEAEAYDDEQDDEMALLTHEAEARAAEDEATIARNFSTVLDAAAALEQDERPQVPVSTQRASRPYDAVRDVFGTAGSVPQPMPAVVDTFGLSLLADVSETPELYRGPPEMPRGESTTVMDPPIRAAPRQAPPPPPPPSSNAFLQTALNPTPGYAPIAPAPPQNPETRPHTPATRNPFTGQSTGRGSPVLPPLRPAKREKPVTSGMTSTVSLDMQQAQPSSSSPPVPAPPALAPAGPPVLQPGPAPQPQPQEFGSPRGMMYNGPPQPPALAPYPAMSPPLPGHAQLAPMGPSPPIPPSGSPPLTSNGRQRNSSTSSNGQNAGKYRKIAAAPMAHSRPWVQNGGSELRLSNYDPKGSIKDYTANEPPPAKWPNYHPGLVCQQRIQEPKPGHEEGRLGRRHRVSEIEATAVLNSSSHLPTHQSFIILMLPATTCIFTSAALFLVLFPMAFPSHILLYRAEKAYPLSLI</sequence>
<feature type="compositionally biased region" description="Polar residues" evidence="2">
    <location>
        <begin position="854"/>
        <end position="871"/>
    </location>
</feature>
<gene>
    <name evidence="4" type="ORF">PG997_005176</name>
</gene>
<feature type="compositionally biased region" description="Basic residues" evidence="2">
    <location>
        <begin position="39"/>
        <end position="62"/>
    </location>
</feature>
<dbReference type="Proteomes" id="UP001433268">
    <property type="component" value="Unassembled WGS sequence"/>
</dbReference>
<feature type="coiled-coil region" evidence="1">
    <location>
        <begin position="533"/>
        <end position="561"/>
    </location>
</feature>
<feature type="region of interest" description="Disordered" evidence="2">
    <location>
        <begin position="1"/>
        <end position="70"/>
    </location>
</feature>
<dbReference type="RefSeq" id="XP_066673109.1">
    <property type="nucleotide sequence ID" value="XM_066809491.1"/>
</dbReference>
<dbReference type="GeneID" id="92042551"/>
<proteinExistence type="predicted"/>
<feature type="region of interest" description="Disordered" evidence="2">
    <location>
        <begin position="393"/>
        <end position="412"/>
    </location>
</feature>
<feature type="compositionally biased region" description="Polar residues" evidence="2">
    <location>
        <begin position="724"/>
        <end position="736"/>
    </location>
</feature>
<comment type="caution">
    <text evidence="4">The sequence shown here is derived from an EMBL/GenBank/DDBJ whole genome shotgun (WGS) entry which is preliminary data.</text>
</comment>
<feature type="compositionally biased region" description="Pro residues" evidence="2">
    <location>
        <begin position="815"/>
        <end position="832"/>
    </location>
</feature>
<keyword evidence="3" id="KW-0472">Membrane</keyword>
<accession>A0ABR1X483</accession>
<feature type="region of interest" description="Disordered" evidence="2">
    <location>
        <begin position="243"/>
        <end position="339"/>
    </location>
</feature>
<evidence type="ECO:0000313" key="4">
    <source>
        <dbReference type="EMBL" id="KAK8090215.1"/>
    </source>
</evidence>
<feature type="compositionally biased region" description="Polar residues" evidence="2">
    <location>
        <begin position="691"/>
        <end position="700"/>
    </location>
</feature>
<feature type="compositionally biased region" description="Basic and acidic residues" evidence="2">
    <location>
        <begin position="393"/>
        <end position="403"/>
    </location>
</feature>
<feature type="region of interest" description="Disordered" evidence="2">
    <location>
        <begin position="652"/>
        <end position="873"/>
    </location>
</feature>
<keyword evidence="5" id="KW-1185">Reference proteome</keyword>
<protein>
    <submittedName>
        <fullName evidence="4">Uncharacterized protein</fullName>
    </submittedName>
</protein>